<feature type="domain" description="Synergin gamma C-terminal" evidence="1">
    <location>
        <begin position="214"/>
        <end position="376"/>
    </location>
</feature>
<sequence length="553" mass="61800">MMSRFILSIYEEETLVKLQTLRQVWNQSLDDYASDFYMPSRVVLSESEAQRASRFPPAAVITTPTLTTLAVGTKPTGSDKGCVSDGLKINHYDVQTEREVSRAIDFVGGVGENALESLRPWSYEGVAIMAREVYPIEVTNQKFKSKITPPNQENPGKRMEDSLIQLPMSSGPTQSRMGRKHDRIQWRVKNLCSAAGLYEHASSMVNILTLGSLEDKYNYVTTWSRMILACSQELKHGASIWKQSLQKNAHTKILSKFEGQQYVVALGEIYRVVEVLRASTRVYKAWILSTHAGPTNIFALLEECDAIWSGSRLEDALMSISDPVSSRYEGTVKELLESIKFVHALNEHDIQSHAFSLKGPICRFSLLPLTVVQEESTTLLMESNKELTTSNKLMSKQIEAMMIVERSILARNSMSDMETSDRGTESEEIHGNMESLSMNSGVATATATGFEGEGDGTILSNNFTRLEVDVESEIKFADEEGFLDDQRRQVIIIGTSESRRDDYKIEEICSFEHDLQRIGEERSSIHVLNTHAGHGLGTVRNLPMGDATVETNG</sequence>
<name>A0A7J7MB86_9MAGN</name>
<dbReference type="EMBL" id="JACGCM010001654">
    <property type="protein sequence ID" value="KAF6152165.1"/>
    <property type="molecule type" value="Genomic_DNA"/>
</dbReference>
<reference evidence="2 3" key="1">
    <citation type="journal article" date="2020" name="IScience">
        <title>Genome Sequencing of the Endangered Kingdonia uniflora (Circaeasteraceae, Ranunculales) Reveals Potential Mechanisms of Evolutionary Specialization.</title>
        <authorList>
            <person name="Sun Y."/>
            <person name="Deng T."/>
            <person name="Zhang A."/>
            <person name="Moore M.J."/>
            <person name="Landis J.B."/>
            <person name="Lin N."/>
            <person name="Zhang H."/>
            <person name="Zhang X."/>
            <person name="Huang J."/>
            <person name="Zhang X."/>
            <person name="Sun H."/>
            <person name="Wang H."/>
        </authorList>
    </citation>
    <scope>NUCLEOTIDE SEQUENCE [LARGE SCALE GENOMIC DNA]</scope>
    <source>
        <strain evidence="2">TB1705</strain>
        <tissue evidence="2">Leaf</tissue>
    </source>
</reference>
<dbReference type="OrthoDB" id="765227at2759"/>
<accession>A0A7J7MB86</accession>
<evidence type="ECO:0000259" key="1">
    <source>
        <dbReference type="Pfam" id="PF25999"/>
    </source>
</evidence>
<gene>
    <name evidence="2" type="ORF">GIB67_005811</name>
</gene>
<protein>
    <recommendedName>
        <fullName evidence="1">Synergin gamma C-terminal domain-containing protein</fullName>
    </recommendedName>
</protein>
<dbReference type="PANTHER" id="PTHR35701">
    <property type="entry name" value="OS11G0148400 PROTEIN"/>
    <property type="match status" value="1"/>
</dbReference>
<dbReference type="Proteomes" id="UP000541444">
    <property type="component" value="Unassembled WGS sequence"/>
</dbReference>
<evidence type="ECO:0000313" key="2">
    <source>
        <dbReference type="EMBL" id="KAF6152165.1"/>
    </source>
</evidence>
<organism evidence="2 3">
    <name type="scientific">Kingdonia uniflora</name>
    <dbReference type="NCBI Taxonomy" id="39325"/>
    <lineage>
        <taxon>Eukaryota</taxon>
        <taxon>Viridiplantae</taxon>
        <taxon>Streptophyta</taxon>
        <taxon>Embryophyta</taxon>
        <taxon>Tracheophyta</taxon>
        <taxon>Spermatophyta</taxon>
        <taxon>Magnoliopsida</taxon>
        <taxon>Ranunculales</taxon>
        <taxon>Circaeasteraceae</taxon>
        <taxon>Kingdonia</taxon>
    </lineage>
</organism>
<evidence type="ECO:0000313" key="3">
    <source>
        <dbReference type="Proteomes" id="UP000541444"/>
    </source>
</evidence>
<comment type="caution">
    <text evidence="2">The sequence shown here is derived from an EMBL/GenBank/DDBJ whole genome shotgun (WGS) entry which is preliminary data.</text>
</comment>
<dbReference type="Pfam" id="PF25999">
    <property type="entry name" value="SYNRG_C"/>
    <property type="match status" value="1"/>
</dbReference>
<dbReference type="AlphaFoldDB" id="A0A7J7MB86"/>
<dbReference type="PANTHER" id="PTHR35701:SF1">
    <property type="entry name" value="OS11G0148400 PROTEIN"/>
    <property type="match status" value="1"/>
</dbReference>
<proteinExistence type="predicted"/>
<keyword evidence="3" id="KW-1185">Reference proteome</keyword>
<dbReference type="InterPro" id="IPR059024">
    <property type="entry name" value="SYNRG_C"/>
</dbReference>